<reference evidence="3" key="1">
    <citation type="submission" date="2020-06" db="EMBL/GenBank/DDBJ databases">
        <authorList>
            <person name="Dong N."/>
        </authorList>
    </citation>
    <scope>NUCLEOTIDE SEQUENCE</scope>
    <source>
        <strain evidence="3">R1692</strain>
    </source>
</reference>
<dbReference type="Gene3D" id="3.40.50.150">
    <property type="entry name" value="Vaccinia Virus protein VP39"/>
    <property type="match status" value="1"/>
</dbReference>
<dbReference type="RefSeq" id="WP_286652184.1">
    <property type="nucleotide sequence ID" value="NZ_JACAGK010000065.1"/>
</dbReference>
<reference evidence="3" key="2">
    <citation type="journal article" date="2022" name="Sci. Total Environ.">
        <title>Prevalence, transmission, and molecular epidemiology of tet(X)-positive bacteria among humans, animals, and environmental niches in China: An epidemiological, and genomic-based study.</title>
        <authorList>
            <person name="Dong N."/>
            <person name="Zeng Y."/>
            <person name="Cai C."/>
            <person name="Sun C."/>
            <person name="Lu J."/>
            <person name="Liu C."/>
            <person name="Zhou H."/>
            <person name="Sun Q."/>
            <person name="Shu L."/>
            <person name="Wang H."/>
            <person name="Wang Y."/>
            <person name="Wang S."/>
            <person name="Wu C."/>
            <person name="Chan E.W."/>
            <person name="Chen G."/>
            <person name="Shen Z."/>
            <person name="Chen S."/>
            <person name="Zhang R."/>
        </authorList>
    </citation>
    <scope>NUCLEOTIDE SEQUENCE</scope>
    <source>
        <strain evidence="3">R1692</strain>
    </source>
</reference>
<dbReference type="SUPFAM" id="SSF53335">
    <property type="entry name" value="S-adenosyl-L-methionine-dependent methyltransferases"/>
    <property type="match status" value="1"/>
</dbReference>
<evidence type="ECO:0000313" key="3">
    <source>
        <dbReference type="EMBL" id="MDM1049997.1"/>
    </source>
</evidence>
<dbReference type="GO" id="GO:0032259">
    <property type="term" value="P:methylation"/>
    <property type="evidence" value="ECO:0007669"/>
    <property type="project" value="UniProtKB-KW"/>
</dbReference>
<dbReference type="CDD" id="cd02440">
    <property type="entry name" value="AdoMet_MTases"/>
    <property type="match status" value="1"/>
</dbReference>
<accession>A0ABT7NS01</accession>
<keyword evidence="4" id="KW-1185">Reference proteome</keyword>
<comment type="caution">
    <text evidence="3">The sequence shown here is derived from an EMBL/GenBank/DDBJ whole genome shotgun (WGS) entry which is preliminary data.</text>
</comment>
<evidence type="ECO:0000313" key="4">
    <source>
        <dbReference type="Proteomes" id="UP001170954"/>
    </source>
</evidence>
<proteinExistence type="predicted"/>
<dbReference type="PANTHER" id="PTHR43861">
    <property type="entry name" value="TRANS-ACONITATE 2-METHYLTRANSFERASE-RELATED"/>
    <property type="match status" value="1"/>
</dbReference>
<dbReference type="InterPro" id="IPR041698">
    <property type="entry name" value="Methyltransf_25"/>
</dbReference>
<gene>
    <name evidence="3" type="ORF">HX018_17295</name>
</gene>
<sequence>MKRDVFKNYDIIADWFSTNRSKDLMEKPYLDRLIEHIPTNSRILDLGCGTGEPIYGYFKEKGYSLCGVDASSAMLAIARRNFPDGDFIHQDMRDLDLDEKFDAIIAWHSFFHLAQHEQRDMFSLFKKHLKTKGILLFTSGPDEGEAWGMNNGQNLYHASLCKQEYNSLLKEQGFSVIQHVVADPNCGGATIWLCQLKED</sequence>
<keyword evidence="3" id="KW-0489">Methyltransferase</keyword>
<protein>
    <submittedName>
        <fullName evidence="3">Class I SAM-dependent methyltransferase</fullName>
    </submittedName>
</protein>
<keyword evidence="1" id="KW-0808">Transferase</keyword>
<name>A0ABT7NS01_9SPHI</name>
<evidence type="ECO:0000256" key="1">
    <source>
        <dbReference type="ARBA" id="ARBA00022679"/>
    </source>
</evidence>
<evidence type="ECO:0000259" key="2">
    <source>
        <dbReference type="Pfam" id="PF13649"/>
    </source>
</evidence>
<dbReference type="GO" id="GO:0008168">
    <property type="term" value="F:methyltransferase activity"/>
    <property type="evidence" value="ECO:0007669"/>
    <property type="project" value="UniProtKB-KW"/>
</dbReference>
<dbReference type="EMBL" id="JACAGK010000065">
    <property type="protein sequence ID" value="MDM1049997.1"/>
    <property type="molecule type" value="Genomic_DNA"/>
</dbReference>
<feature type="domain" description="Methyltransferase" evidence="2">
    <location>
        <begin position="43"/>
        <end position="133"/>
    </location>
</feature>
<dbReference type="Proteomes" id="UP001170954">
    <property type="component" value="Unassembled WGS sequence"/>
</dbReference>
<organism evidence="3 4">
    <name type="scientific">Sphingobacterium hotanense</name>
    <dbReference type="NCBI Taxonomy" id="649196"/>
    <lineage>
        <taxon>Bacteria</taxon>
        <taxon>Pseudomonadati</taxon>
        <taxon>Bacteroidota</taxon>
        <taxon>Sphingobacteriia</taxon>
        <taxon>Sphingobacteriales</taxon>
        <taxon>Sphingobacteriaceae</taxon>
        <taxon>Sphingobacterium</taxon>
    </lineage>
</organism>
<dbReference type="Pfam" id="PF13649">
    <property type="entry name" value="Methyltransf_25"/>
    <property type="match status" value="1"/>
</dbReference>
<dbReference type="InterPro" id="IPR029063">
    <property type="entry name" value="SAM-dependent_MTases_sf"/>
</dbReference>